<name>A0A101JAS9_9ACTN</name>
<keyword evidence="2" id="KW-1185">Reference proteome</keyword>
<dbReference type="RefSeq" id="WP_067706491.1">
    <property type="nucleotide sequence ID" value="NZ_LLZH01000332.1"/>
</dbReference>
<comment type="caution">
    <text evidence="1">The sequence shown here is derived from an EMBL/GenBank/DDBJ whole genome shotgun (WGS) entry which is preliminary data.</text>
</comment>
<evidence type="ECO:0000313" key="2">
    <source>
        <dbReference type="Proteomes" id="UP000053244"/>
    </source>
</evidence>
<gene>
    <name evidence="1" type="ORF">ADL15_46585</name>
</gene>
<organism evidence="1 2">
    <name type="scientific">Actinoplanes awajinensis subsp. mycoplanecinus</name>
    <dbReference type="NCBI Taxonomy" id="135947"/>
    <lineage>
        <taxon>Bacteria</taxon>
        <taxon>Bacillati</taxon>
        <taxon>Actinomycetota</taxon>
        <taxon>Actinomycetes</taxon>
        <taxon>Micromonosporales</taxon>
        <taxon>Micromonosporaceae</taxon>
        <taxon>Actinoplanes</taxon>
    </lineage>
</organism>
<proteinExistence type="predicted"/>
<dbReference type="AlphaFoldDB" id="A0A101JAS9"/>
<dbReference type="Proteomes" id="UP000053244">
    <property type="component" value="Unassembled WGS sequence"/>
</dbReference>
<accession>A0A101JAS9</accession>
<evidence type="ECO:0000313" key="1">
    <source>
        <dbReference type="EMBL" id="KUL23353.1"/>
    </source>
</evidence>
<dbReference type="EMBL" id="LLZH01000332">
    <property type="protein sequence ID" value="KUL23353.1"/>
    <property type="molecule type" value="Genomic_DNA"/>
</dbReference>
<reference evidence="1 2" key="1">
    <citation type="submission" date="2015-10" db="EMBL/GenBank/DDBJ databases">
        <authorList>
            <person name="Gilbert D.G."/>
        </authorList>
    </citation>
    <scope>NUCLEOTIDE SEQUENCE [LARGE SCALE GENOMIC DNA]</scope>
    <source>
        <strain evidence="1 2">NRRL B-16712</strain>
    </source>
</reference>
<sequence length="148" mass="16035">MGDEEFIHTALVVAYTADAGHPRGLQHAIDEIYRLLFGAPAGHPDLVIGWGVLFDLLQERAEGSGDLDDWDALVDAAGCMVLVAEPGTELAVRAWRRQWQALLLRHQASRDPADLKDATVAAAALADAAAAVPAAPRQPRPRRPWRCD</sequence>
<dbReference type="OrthoDB" id="3297474at2"/>
<protein>
    <submittedName>
        <fullName evidence="1">Uncharacterized protein</fullName>
    </submittedName>
</protein>